<dbReference type="CDD" id="cd06587">
    <property type="entry name" value="VOC"/>
    <property type="match status" value="1"/>
</dbReference>
<reference evidence="2" key="1">
    <citation type="submission" date="2022-10" db="EMBL/GenBank/DDBJ databases">
        <title>The complete genomes of actinobacterial strains from the NBC collection.</title>
        <authorList>
            <person name="Joergensen T.S."/>
            <person name="Alvarez Arevalo M."/>
            <person name="Sterndorff E.B."/>
            <person name="Faurdal D."/>
            <person name="Vuksanovic O."/>
            <person name="Mourched A.-S."/>
            <person name="Charusanti P."/>
            <person name="Shaw S."/>
            <person name="Blin K."/>
            <person name="Weber T."/>
        </authorList>
    </citation>
    <scope>NUCLEOTIDE SEQUENCE</scope>
    <source>
        <strain evidence="2">NBC_00254</strain>
    </source>
</reference>
<dbReference type="EMBL" id="CP108085">
    <property type="protein sequence ID" value="WUP78123.1"/>
    <property type="molecule type" value="Genomic_DNA"/>
</dbReference>
<feature type="domain" description="VOC" evidence="1">
    <location>
        <begin position="12"/>
        <end position="125"/>
    </location>
</feature>
<evidence type="ECO:0000313" key="2">
    <source>
        <dbReference type="EMBL" id="WUP78123.1"/>
    </source>
</evidence>
<dbReference type="Pfam" id="PF00903">
    <property type="entry name" value="Glyoxalase"/>
    <property type="match status" value="1"/>
</dbReference>
<keyword evidence="3" id="KW-1185">Reference proteome</keyword>
<proteinExistence type="predicted"/>
<sequence>MTSPENGITVLGVDNVLFTIGDLDEAVRFYTTLGLPLAFRMDERGIALFRLGGEPAGLLVRRDDVSAGSGDGRPRLWLEVADARAVARTLREAGVAALADPFPVATGWTVEVADPWGNVVGFTDYTTMPERGRGA</sequence>
<dbReference type="RefSeq" id="WP_328710520.1">
    <property type="nucleotide sequence ID" value="NZ_CP108085.1"/>
</dbReference>
<dbReference type="InterPro" id="IPR029068">
    <property type="entry name" value="Glyas_Bleomycin-R_OHBP_Dase"/>
</dbReference>
<dbReference type="SUPFAM" id="SSF54593">
    <property type="entry name" value="Glyoxalase/Bleomycin resistance protein/Dihydroxybiphenyl dioxygenase"/>
    <property type="match status" value="1"/>
</dbReference>
<name>A0ABZ1T0D9_9ACTN</name>
<evidence type="ECO:0000259" key="1">
    <source>
        <dbReference type="PROSITE" id="PS51819"/>
    </source>
</evidence>
<dbReference type="Gene3D" id="3.10.180.10">
    <property type="entry name" value="2,3-Dihydroxybiphenyl 1,2-Dioxygenase, domain 1"/>
    <property type="match status" value="1"/>
</dbReference>
<accession>A0ABZ1T0D9</accession>
<protein>
    <submittedName>
        <fullName evidence="2">VOC family protein</fullName>
    </submittedName>
</protein>
<gene>
    <name evidence="2" type="ORF">OG913_14355</name>
</gene>
<dbReference type="InterPro" id="IPR004360">
    <property type="entry name" value="Glyas_Fos-R_dOase_dom"/>
</dbReference>
<dbReference type="Proteomes" id="UP001432011">
    <property type="component" value="Chromosome"/>
</dbReference>
<dbReference type="PROSITE" id="PS51819">
    <property type="entry name" value="VOC"/>
    <property type="match status" value="1"/>
</dbReference>
<organism evidence="2 3">
    <name type="scientific">Microbispora hainanensis</name>
    <dbReference type="NCBI Taxonomy" id="568844"/>
    <lineage>
        <taxon>Bacteria</taxon>
        <taxon>Bacillati</taxon>
        <taxon>Actinomycetota</taxon>
        <taxon>Actinomycetes</taxon>
        <taxon>Streptosporangiales</taxon>
        <taxon>Streptosporangiaceae</taxon>
        <taxon>Microbispora</taxon>
    </lineage>
</organism>
<evidence type="ECO:0000313" key="3">
    <source>
        <dbReference type="Proteomes" id="UP001432011"/>
    </source>
</evidence>
<dbReference type="InterPro" id="IPR037523">
    <property type="entry name" value="VOC_core"/>
</dbReference>